<gene>
    <name evidence="2" type="ORF">M493_17605</name>
</gene>
<protein>
    <submittedName>
        <fullName evidence="2">Membrane protein</fullName>
    </submittedName>
</protein>
<dbReference type="HOGENOM" id="CLU_137927_6_1_9"/>
<feature type="transmembrane region" description="Helical" evidence="1">
    <location>
        <begin position="45"/>
        <end position="63"/>
    </location>
</feature>
<dbReference type="OrthoDB" id="282803at2"/>
<name>S5Z3V0_GEOG3</name>
<dbReference type="AlphaFoldDB" id="S5Z3V0"/>
<dbReference type="EMBL" id="CP006254">
    <property type="protein sequence ID" value="AGT33729.1"/>
    <property type="molecule type" value="Genomic_DNA"/>
</dbReference>
<evidence type="ECO:0000313" key="2">
    <source>
        <dbReference type="EMBL" id="AGT33729.1"/>
    </source>
</evidence>
<keyword evidence="1" id="KW-0812">Transmembrane</keyword>
<organism evidence="2 3">
    <name type="scientific">Geobacillus genomosp. 3</name>
    <dbReference type="NCBI Taxonomy" id="1921421"/>
    <lineage>
        <taxon>Bacteria</taxon>
        <taxon>Bacillati</taxon>
        <taxon>Bacillota</taxon>
        <taxon>Bacilli</taxon>
        <taxon>Bacillales</taxon>
        <taxon>Anoxybacillaceae</taxon>
        <taxon>Geobacillus</taxon>
    </lineage>
</organism>
<keyword evidence="1" id="KW-0472">Membrane</keyword>
<evidence type="ECO:0000313" key="3">
    <source>
        <dbReference type="Proteomes" id="UP000015500"/>
    </source>
</evidence>
<dbReference type="Proteomes" id="UP000015500">
    <property type="component" value="Chromosome"/>
</dbReference>
<dbReference type="KEGG" id="gjf:M493_17605"/>
<dbReference type="PATRIC" id="fig|1345697.3.peg.3476"/>
<feature type="transmembrane region" description="Helical" evidence="1">
    <location>
        <begin position="12"/>
        <end position="33"/>
    </location>
</feature>
<dbReference type="RefSeq" id="WP_020961511.1">
    <property type="nucleotide sequence ID" value="NC_022080.4"/>
</dbReference>
<proteinExistence type="predicted"/>
<dbReference type="Pfam" id="PF09527">
    <property type="entry name" value="ATPase_gene1"/>
    <property type="match status" value="1"/>
</dbReference>
<keyword evidence="1" id="KW-1133">Transmembrane helix</keyword>
<dbReference type="STRING" id="1921421.M493_17605"/>
<dbReference type="InterPro" id="IPR032820">
    <property type="entry name" value="ATPase_put"/>
</dbReference>
<accession>S5Z3V0</accession>
<sequence length="73" mass="8188">MSKKQRHPFQAMALMSAIVSQLVGSILIGIFGGRWVDNKFDTEPIFLIVGLLLGLTAGVYAMLRLIRQYFSEE</sequence>
<reference evidence="2 3" key="1">
    <citation type="journal article" date="2014" name="Genome Announc.">
        <title>Complete Genome Sequence of the Thermophilic Polychlorinated Biphenyl Degrader Geobacillus sp. Strain JF8 (NBRC 109937).</title>
        <authorList>
            <person name="Shintani M."/>
            <person name="Ohtsubo Y."/>
            <person name="Fukuda K."/>
            <person name="Hosoyama A."/>
            <person name="Ohji S."/>
            <person name="Yamazoe A."/>
            <person name="Fujita N."/>
            <person name="Nagata Y."/>
            <person name="Tsuda M."/>
            <person name="Hatta T."/>
            <person name="Kimbara K."/>
        </authorList>
    </citation>
    <scope>NUCLEOTIDE SEQUENCE [LARGE SCALE GENOMIC DNA]</scope>
    <source>
        <strain evidence="2 3">JF8</strain>
    </source>
</reference>
<keyword evidence="3" id="KW-1185">Reference proteome</keyword>
<evidence type="ECO:0000256" key="1">
    <source>
        <dbReference type="SAM" id="Phobius"/>
    </source>
</evidence>